<dbReference type="CDD" id="cd01746">
    <property type="entry name" value="GATase1_CTP_Synthase"/>
    <property type="match status" value="1"/>
</dbReference>
<dbReference type="FunFam" id="3.40.50.880:FF:000002">
    <property type="entry name" value="CTP synthase"/>
    <property type="match status" value="1"/>
</dbReference>
<feature type="binding site" evidence="11">
    <location>
        <begin position="192"/>
        <end position="197"/>
    </location>
    <ligand>
        <name>UTP</name>
        <dbReference type="ChEBI" id="CHEBI:46398"/>
    </ligand>
</feature>
<feature type="binding site" evidence="11">
    <location>
        <position position="468"/>
    </location>
    <ligand>
        <name>L-glutamine</name>
        <dbReference type="ChEBI" id="CHEBI:58359"/>
    </ligand>
</feature>
<proteinExistence type="inferred from homology"/>
<name>A0A7C1E7U1_9CREN</name>
<dbReference type="GO" id="GO:0042802">
    <property type="term" value="F:identical protein binding"/>
    <property type="evidence" value="ECO:0007669"/>
    <property type="project" value="TreeGrafter"/>
</dbReference>
<evidence type="ECO:0000256" key="5">
    <source>
        <dbReference type="ARBA" id="ARBA00022741"/>
    </source>
</evidence>
<dbReference type="NCBIfam" id="NF003792">
    <property type="entry name" value="PRK05380.1"/>
    <property type="match status" value="1"/>
</dbReference>
<feature type="active site" evidence="11">
    <location>
        <position position="513"/>
    </location>
</feature>
<dbReference type="GO" id="GO:0003883">
    <property type="term" value="F:CTP synthase activity"/>
    <property type="evidence" value="ECO:0007669"/>
    <property type="project" value="UniProtKB-UniRule"/>
</dbReference>
<keyword evidence="9 11" id="KW-0665">Pyrimidine biosynthesis</keyword>
<dbReference type="Gene3D" id="3.40.50.880">
    <property type="match status" value="1"/>
</dbReference>
<dbReference type="GO" id="GO:0019856">
    <property type="term" value="P:pyrimidine nucleobase biosynthetic process"/>
    <property type="evidence" value="ECO:0007669"/>
    <property type="project" value="TreeGrafter"/>
</dbReference>
<comment type="catalytic activity">
    <reaction evidence="10 11">
        <text>UTP + L-glutamine + ATP + H2O = CTP + L-glutamate + ADP + phosphate + 2 H(+)</text>
        <dbReference type="Rhea" id="RHEA:26426"/>
        <dbReference type="ChEBI" id="CHEBI:15377"/>
        <dbReference type="ChEBI" id="CHEBI:15378"/>
        <dbReference type="ChEBI" id="CHEBI:29985"/>
        <dbReference type="ChEBI" id="CHEBI:30616"/>
        <dbReference type="ChEBI" id="CHEBI:37563"/>
        <dbReference type="ChEBI" id="CHEBI:43474"/>
        <dbReference type="ChEBI" id="CHEBI:46398"/>
        <dbReference type="ChEBI" id="CHEBI:58359"/>
        <dbReference type="ChEBI" id="CHEBI:456216"/>
        <dbReference type="EC" id="6.3.4.2"/>
    </reaction>
</comment>
<feature type="binding site" evidence="11">
    <location>
        <position position="360"/>
    </location>
    <ligand>
        <name>L-glutamine</name>
        <dbReference type="ChEBI" id="CHEBI:58359"/>
    </ligand>
</feature>
<dbReference type="InterPro" id="IPR017926">
    <property type="entry name" value="GATASE"/>
</dbReference>
<organism evidence="14">
    <name type="scientific">Fervidicoccus fontis</name>
    <dbReference type="NCBI Taxonomy" id="683846"/>
    <lineage>
        <taxon>Archaea</taxon>
        <taxon>Thermoproteota</taxon>
        <taxon>Thermoprotei</taxon>
        <taxon>Fervidicoccales</taxon>
        <taxon>Fervidicoccaceae</taxon>
        <taxon>Fervidicoccus</taxon>
    </lineage>
</organism>
<dbReference type="GO" id="GO:0097268">
    <property type="term" value="C:cytoophidium"/>
    <property type="evidence" value="ECO:0007669"/>
    <property type="project" value="UniProtKB-ARBA"/>
</dbReference>
<evidence type="ECO:0000256" key="11">
    <source>
        <dbReference type="HAMAP-Rule" id="MF_01227"/>
    </source>
</evidence>
<dbReference type="InterPro" id="IPR004468">
    <property type="entry name" value="CTP_synthase"/>
</dbReference>
<reference evidence="14" key="1">
    <citation type="journal article" date="2020" name="mSystems">
        <title>Genome- and Community-Level Interaction Insights into Carbon Utilization and Element Cycling Functions of Hydrothermarchaeota in Hydrothermal Sediment.</title>
        <authorList>
            <person name="Zhou Z."/>
            <person name="Liu Y."/>
            <person name="Xu W."/>
            <person name="Pan J."/>
            <person name="Luo Z.H."/>
            <person name="Li M."/>
        </authorList>
    </citation>
    <scope>NUCLEOTIDE SEQUENCE [LARGE SCALE GENOMIC DNA]</scope>
    <source>
        <strain evidence="14">SpSt-123</strain>
    </source>
</reference>
<dbReference type="FunFam" id="3.40.50.300:FF:000009">
    <property type="entry name" value="CTP synthase"/>
    <property type="match status" value="1"/>
</dbReference>
<dbReference type="InterPro" id="IPR027417">
    <property type="entry name" value="P-loop_NTPase"/>
</dbReference>
<dbReference type="HAMAP" id="MF_01227">
    <property type="entry name" value="PyrG"/>
    <property type="match status" value="1"/>
</dbReference>
<feature type="binding site" evidence="11">
    <location>
        <position position="75"/>
    </location>
    <ligand>
        <name>ATP</name>
        <dbReference type="ChEBI" id="CHEBI:30616"/>
    </ligand>
</feature>
<dbReference type="NCBIfam" id="TIGR00337">
    <property type="entry name" value="PyrG"/>
    <property type="match status" value="1"/>
</dbReference>
<feature type="binding site" evidence="11">
    <location>
        <position position="228"/>
    </location>
    <ligand>
        <name>CTP</name>
        <dbReference type="ChEBI" id="CHEBI:37563"/>
        <note>allosteric inhibitor</note>
    </ligand>
</feature>
<feature type="binding site" evidence="11">
    <location>
        <position position="411"/>
    </location>
    <ligand>
        <name>L-glutamine</name>
        <dbReference type="ChEBI" id="CHEBI:58359"/>
    </ligand>
</feature>
<feature type="binding site" evidence="11">
    <location>
        <begin position="388"/>
        <end position="391"/>
    </location>
    <ligand>
        <name>L-glutamine</name>
        <dbReference type="ChEBI" id="CHEBI:58359"/>
    </ligand>
</feature>
<keyword evidence="6 11" id="KW-0067">ATP-binding</keyword>
<keyword evidence="8 11" id="KW-0315">Glutamine amidotransferase</keyword>
<evidence type="ECO:0000256" key="10">
    <source>
        <dbReference type="ARBA" id="ARBA00047781"/>
    </source>
</evidence>
<accession>A0A7C1E7U1</accession>
<sequence length="535" mass="59417">MVIRVLKLVMVTGGVMSSVGKGITSASLAMLLSRMGYNVSMVKIDPYINVDAGTMNPYMHGEVFVTEDGGETDLDIGHYERFLGRNLSAKHNLTTGKVYLSVIEKERKGEYLGQTVQIIPHVTNEIKDYLLGLGREEGVDVLFVEIGGTVGDIESLPFLEAARQLSIDLGKRNVAYIHVAYVPILPQTGEHKTKPLQHSVIELRRIGINPDIVVARSPKPLPLDIRKKIALYSNVDVNRVISNHDVDNIYEVPLNLHSEEADKRLAEILELSYREPYLDDWRGFVERLKSASKTVNIAMVGKYTTLPDSYISIREALSHAGAGLGVKPKLMWVESTDIENGKIQVDDVVARAQAAIILPGFGKRGAEGKIKAIKSLRENDKPVLGICFGLQLMVVEYARHVLGLDSANSTEINPNTPYPVVDLLEEQRRVDKLGGTMRLGAYKIRLVQGTLVHSLYGADIVMERHRHRYEVNPLFLEKLESSGLIASGYSVEGNRVEFMESRHNKFFVGTQAHPEYKSRPLSPSPLFIGLLRSAS</sequence>
<feature type="binding site" evidence="11">
    <location>
        <begin position="192"/>
        <end position="197"/>
    </location>
    <ligand>
        <name>CTP</name>
        <dbReference type="ChEBI" id="CHEBI:37563"/>
        <note>allosteric inhibitor</note>
    </ligand>
</feature>
<feature type="region of interest" description="Amidoligase domain" evidence="11">
    <location>
        <begin position="1"/>
        <end position="271"/>
    </location>
</feature>
<evidence type="ECO:0000259" key="12">
    <source>
        <dbReference type="Pfam" id="PF00117"/>
    </source>
</evidence>
<keyword evidence="7 11" id="KW-0460">Magnesium</keyword>
<dbReference type="PANTHER" id="PTHR11550">
    <property type="entry name" value="CTP SYNTHASE"/>
    <property type="match status" value="1"/>
</dbReference>
<evidence type="ECO:0000256" key="6">
    <source>
        <dbReference type="ARBA" id="ARBA00022840"/>
    </source>
</evidence>
<feature type="binding site" evidence="11">
    <location>
        <position position="228"/>
    </location>
    <ligand>
        <name>UTP</name>
        <dbReference type="ChEBI" id="CHEBI:46398"/>
    </ligand>
</feature>
<dbReference type="InterPro" id="IPR029062">
    <property type="entry name" value="Class_I_gatase-like"/>
</dbReference>
<dbReference type="AlphaFoldDB" id="A0A7C1E7U1"/>
<feature type="binding site" evidence="11">
    <location>
        <position position="17"/>
    </location>
    <ligand>
        <name>UTP</name>
        <dbReference type="ChEBI" id="CHEBI:46398"/>
    </ligand>
</feature>
<evidence type="ECO:0000256" key="2">
    <source>
        <dbReference type="ARBA" id="ARBA00007533"/>
    </source>
</evidence>
<feature type="binding site" evidence="11">
    <location>
        <begin position="18"/>
        <end position="23"/>
    </location>
    <ligand>
        <name>ATP</name>
        <dbReference type="ChEBI" id="CHEBI:30616"/>
    </ligand>
</feature>
<evidence type="ECO:0000256" key="8">
    <source>
        <dbReference type="ARBA" id="ARBA00022962"/>
    </source>
</evidence>
<feature type="binding site" evidence="11">
    <location>
        <position position="246"/>
    </location>
    <ligand>
        <name>ATP</name>
        <dbReference type="ChEBI" id="CHEBI:30616"/>
    </ligand>
</feature>
<dbReference type="SUPFAM" id="SSF52540">
    <property type="entry name" value="P-loop containing nucleoside triphosphate hydrolases"/>
    <property type="match status" value="1"/>
</dbReference>
<feature type="active site" description="Nucleophile; for glutamine hydrolysis" evidence="11">
    <location>
        <position position="387"/>
    </location>
</feature>
<feature type="binding site" evidence="11">
    <location>
        <position position="58"/>
    </location>
    <ligand>
        <name>L-glutamine</name>
        <dbReference type="ChEBI" id="CHEBI:58359"/>
    </ligand>
</feature>
<comment type="subunit">
    <text evidence="11">Homotetramer.</text>
</comment>
<comment type="function">
    <text evidence="11">Catalyzes the ATP-dependent amination of UTP to CTP with either L-glutamine or ammonia as the source of nitrogen. Regulates intracellular CTP levels through interactions with the four ribonucleotide triphosphates.</text>
</comment>
<gene>
    <name evidence="11" type="primary">pyrG</name>
    <name evidence="14" type="ORF">ENO04_00925</name>
</gene>
<dbReference type="GO" id="GO:0005524">
    <property type="term" value="F:ATP binding"/>
    <property type="evidence" value="ECO:0007669"/>
    <property type="project" value="UniProtKB-KW"/>
</dbReference>
<keyword evidence="3 11" id="KW-0436">Ligase</keyword>
<feature type="binding site" evidence="11">
    <location>
        <position position="145"/>
    </location>
    <ligand>
        <name>Mg(2+)</name>
        <dbReference type="ChEBI" id="CHEBI:18420"/>
    </ligand>
</feature>
<comment type="catalytic activity">
    <reaction evidence="11">
        <text>UTP + NH4(+) + ATP = CTP + ADP + phosphate + 2 H(+)</text>
        <dbReference type="Rhea" id="RHEA:16597"/>
        <dbReference type="ChEBI" id="CHEBI:15378"/>
        <dbReference type="ChEBI" id="CHEBI:28938"/>
        <dbReference type="ChEBI" id="CHEBI:30616"/>
        <dbReference type="ChEBI" id="CHEBI:37563"/>
        <dbReference type="ChEBI" id="CHEBI:43474"/>
        <dbReference type="ChEBI" id="CHEBI:46398"/>
        <dbReference type="ChEBI" id="CHEBI:456216"/>
    </reaction>
</comment>
<feature type="binding site" evidence="11">
    <location>
        <begin position="152"/>
        <end position="154"/>
    </location>
    <ligand>
        <name>CTP</name>
        <dbReference type="ChEBI" id="CHEBI:37563"/>
        <note>allosteric inhibitor</note>
    </ligand>
</feature>
<protein>
    <recommendedName>
        <fullName evidence="11">CTP synthase</fullName>
        <ecNumber evidence="11">6.3.4.2</ecNumber>
    </recommendedName>
    <alternativeName>
        <fullName evidence="11">Cytidine 5'-triphosphate synthase</fullName>
    </alternativeName>
    <alternativeName>
        <fullName evidence="11">Cytidine triphosphate synthetase</fullName>
        <shortName evidence="11">CTP synthetase</shortName>
        <shortName evidence="11">CTPS</shortName>
    </alternativeName>
    <alternativeName>
        <fullName evidence="11">UTP--ammonia ligase</fullName>
    </alternativeName>
</protein>
<feature type="domain" description="Glutamine amidotransferase" evidence="12">
    <location>
        <begin position="306"/>
        <end position="530"/>
    </location>
</feature>
<evidence type="ECO:0000256" key="3">
    <source>
        <dbReference type="ARBA" id="ARBA00022598"/>
    </source>
</evidence>
<dbReference type="PANTHER" id="PTHR11550:SF0">
    <property type="entry name" value="CTP SYNTHASE-RELATED"/>
    <property type="match status" value="1"/>
</dbReference>
<feature type="binding site" evidence="11">
    <location>
        <position position="75"/>
    </location>
    <ligand>
        <name>Mg(2+)</name>
        <dbReference type="ChEBI" id="CHEBI:18420"/>
    </ligand>
</feature>
<comment type="catalytic activity">
    <reaction evidence="11">
        <text>L-glutamine + H2O = L-glutamate + NH4(+)</text>
        <dbReference type="Rhea" id="RHEA:15889"/>
        <dbReference type="ChEBI" id="CHEBI:15377"/>
        <dbReference type="ChEBI" id="CHEBI:28938"/>
        <dbReference type="ChEBI" id="CHEBI:29985"/>
        <dbReference type="ChEBI" id="CHEBI:58359"/>
    </reaction>
</comment>
<comment type="activity regulation">
    <text evidence="11">Allosterically activated by GTP, when glutamine is the substrate; GTP has no effect on the reaction when ammonia is the substrate. The allosteric effector GTP functions by stabilizing the protein conformation that binds the tetrahedral intermediate(s) formed during glutamine hydrolysis. Inhibited by the product CTP, via allosteric rather than competitive inhibition.</text>
</comment>
<dbReference type="UniPathway" id="UPA00159">
    <property type="reaction ID" value="UER00277"/>
</dbReference>
<dbReference type="GO" id="GO:0044210">
    <property type="term" value="P:'de novo' CTP biosynthetic process"/>
    <property type="evidence" value="ECO:0007669"/>
    <property type="project" value="UniProtKB-UniRule"/>
</dbReference>
<dbReference type="SUPFAM" id="SSF52317">
    <property type="entry name" value="Class I glutamine amidotransferase-like"/>
    <property type="match status" value="1"/>
</dbReference>
<evidence type="ECO:0000256" key="7">
    <source>
        <dbReference type="ARBA" id="ARBA00022842"/>
    </source>
</evidence>
<dbReference type="InterPro" id="IPR033828">
    <property type="entry name" value="GATase1_CTP_Synthase"/>
</dbReference>
<evidence type="ECO:0000259" key="13">
    <source>
        <dbReference type="Pfam" id="PF06418"/>
    </source>
</evidence>
<dbReference type="InterPro" id="IPR017456">
    <property type="entry name" value="CTP_synthase_N"/>
</dbReference>
<dbReference type="Gene3D" id="3.40.50.300">
    <property type="entry name" value="P-loop containing nucleotide triphosphate hydrolases"/>
    <property type="match status" value="1"/>
</dbReference>
<evidence type="ECO:0000256" key="1">
    <source>
        <dbReference type="ARBA" id="ARBA00005171"/>
    </source>
</evidence>
<dbReference type="PROSITE" id="PS51273">
    <property type="entry name" value="GATASE_TYPE_1"/>
    <property type="match status" value="1"/>
</dbReference>
<comment type="miscellaneous">
    <text evidence="11">CTPSs have evolved a hybrid strategy for distinguishing between UTP and CTP. The overlapping regions of the product feedback inhibitory and substrate sites recognize a common feature in both compounds, the triphosphate moiety. To differentiate isosteric substrate and product pyrimidine rings, an additional pocket far from the expected kinase/ligase catalytic site, specifically recognizes the cytosine and ribose portions of the product inhibitor.</text>
</comment>
<dbReference type="GO" id="GO:0046872">
    <property type="term" value="F:metal ion binding"/>
    <property type="evidence" value="ECO:0007669"/>
    <property type="project" value="UniProtKB-KW"/>
</dbReference>
<comment type="caution">
    <text evidence="14">The sequence shown here is derived from an EMBL/GenBank/DDBJ whole genome shotgun (WGS) entry which is preliminary data.</text>
</comment>
<keyword evidence="4 11" id="KW-0479">Metal-binding</keyword>
<dbReference type="Pfam" id="PF00117">
    <property type="entry name" value="GATase"/>
    <property type="match status" value="1"/>
</dbReference>
<dbReference type="Pfam" id="PF06418">
    <property type="entry name" value="CTP_synth_N"/>
    <property type="match status" value="1"/>
</dbReference>
<feature type="binding site" evidence="11">
    <location>
        <position position="17"/>
    </location>
    <ligand>
        <name>CTP</name>
        <dbReference type="ChEBI" id="CHEBI:37563"/>
        <note>allosteric inhibitor</note>
    </ligand>
</feature>
<comment type="similarity">
    <text evidence="2 11">Belongs to the CTP synthase family.</text>
</comment>
<comment type="caution">
    <text evidence="11">Lacks conserved residue(s) required for the propagation of feature annotation.</text>
</comment>
<evidence type="ECO:0000313" key="14">
    <source>
        <dbReference type="EMBL" id="HDS10176.1"/>
    </source>
</evidence>
<keyword evidence="5 11" id="KW-0547">Nucleotide-binding</keyword>
<dbReference type="EC" id="6.3.4.2" evidence="11"/>
<dbReference type="EMBL" id="DSDY01000035">
    <property type="protein sequence ID" value="HDS10176.1"/>
    <property type="molecule type" value="Genomic_DNA"/>
</dbReference>
<evidence type="ECO:0000256" key="9">
    <source>
        <dbReference type="ARBA" id="ARBA00022975"/>
    </source>
</evidence>
<feature type="active site" evidence="11">
    <location>
        <position position="515"/>
    </location>
</feature>
<feature type="domain" description="CTP synthase N-terminal" evidence="13">
    <location>
        <begin position="7"/>
        <end position="271"/>
    </location>
</feature>
<comment type="pathway">
    <text evidence="1 11">Pyrimidine metabolism; CTP biosynthesis via de novo pathway; CTP from UDP: step 2/2.</text>
</comment>
<evidence type="ECO:0000256" key="4">
    <source>
        <dbReference type="ARBA" id="ARBA00022723"/>
    </source>
</evidence>
<dbReference type="CDD" id="cd03113">
    <property type="entry name" value="CTPS_N"/>
    <property type="match status" value="1"/>
</dbReference>